<reference evidence="1 2" key="1">
    <citation type="submission" date="2013-01" db="EMBL/GenBank/DDBJ databases">
        <authorList>
            <person name="Harkins D.M."/>
            <person name="Durkin A.S."/>
            <person name="Brinkac L.M."/>
            <person name="Haft D.H."/>
            <person name="Selengut J.D."/>
            <person name="Sanka R."/>
            <person name="DePew J."/>
            <person name="Purushe J."/>
            <person name="Picardeau M."/>
            <person name="Werts C."/>
            <person name="Goarant C."/>
            <person name="Vinetz J.M."/>
            <person name="Sutton G.G."/>
            <person name="Nierman W.C."/>
            <person name="Fouts D.E."/>
        </authorList>
    </citation>
    <scope>NUCLEOTIDE SEQUENCE [LARGE SCALE GENOMIC DNA]</scope>
    <source>
        <strain evidence="1 2">Verdun HP</strain>
    </source>
</reference>
<dbReference type="Gene3D" id="1.10.4030.10">
    <property type="entry name" value="Porin chaperone SurA, peptide-binding domain"/>
    <property type="match status" value="1"/>
</dbReference>
<evidence type="ECO:0000313" key="2">
    <source>
        <dbReference type="Proteomes" id="UP000012092"/>
    </source>
</evidence>
<dbReference type="AlphaFoldDB" id="M6RF34"/>
<gene>
    <name evidence="1" type="ORF">LEP1GSC116_3351</name>
</gene>
<evidence type="ECO:0000313" key="1">
    <source>
        <dbReference type="EMBL" id="EMO06200.1"/>
    </source>
</evidence>
<comment type="caution">
    <text evidence="1">The sequence shown here is derived from an EMBL/GenBank/DDBJ whole genome shotgun (WGS) entry which is preliminary data.</text>
</comment>
<organism evidence="1 2">
    <name type="scientific">Leptospira interrogans serovar Icterohaemorrhagiae str. Verdun HP</name>
    <dbReference type="NCBI Taxonomy" id="1049910"/>
    <lineage>
        <taxon>Bacteria</taxon>
        <taxon>Pseudomonadati</taxon>
        <taxon>Spirochaetota</taxon>
        <taxon>Spirochaetia</taxon>
        <taxon>Leptospirales</taxon>
        <taxon>Leptospiraceae</taxon>
        <taxon>Leptospira</taxon>
    </lineage>
</organism>
<dbReference type="Proteomes" id="UP000012092">
    <property type="component" value="Unassembled WGS sequence"/>
</dbReference>
<dbReference type="EMBL" id="AHNZ02000299">
    <property type="protein sequence ID" value="EMO06200.1"/>
    <property type="molecule type" value="Genomic_DNA"/>
</dbReference>
<sequence length="57" mass="7005">MENLRGGIQNILYRDKEEDTFHRWLKESRAEIPIQIFDEAYRKENKIPLKEETFHLD</sequence>
<proteinExistence type="predicted"/>
<accession>M6RF34</accession>
<name>M6RF34_LEPIR</name>
<protein>
    <submittedName>
        <fullName evidence="1">Uncharacterized protein</fullName>
    </submittedName>
</protein>